<dbReference type="SUPFAM" id="SSF89447">
    <property type="entry name" value="AbrB/MazE/MraZ-like"/>
    <property type="match status" value="1"/>
</dbReference>
<name>A0A6S6U5S9_9BACT</name>
<feature type="domain" description="SpoVT-AbrB" evidence="1">
    <location>
        <begin position="8"/>
        <end position="53"/>
    </location>
</feature>
<dbReference type="SMART" id="SM00966">
    <property type="entry name" value="SpoVT_AbrB"/>
    <property type="match status" value="1"/>
</dbReference>
<evidence type="ECO:0000259" key="1">
    <source>
        <dbReference type="SMART" id="SM00966"/>
    </source>
</evidence>
<protein>
    <submittedName>
        <fullName evidence="2">Transcriptional regulator/antitoxin MazE</fullName>
    </submittedName>
</protein>
<dbReference type="GO" id="GO:0003677">
    <property type="term" value="F:DNA binding"/>
    <property type="evidence" value="ECO:0007669"/>
    <property type="project" value="InterPro"/>
</dbReference>
<accession>A0A6S6U5S9</accession>
<dbReference type="PANTHER" id="PTHR40516">
    <property type="entry name" value="ANTITOXIN CHPS-RELATED"/>
    <property type="match status" value="1"/>
</dbReference>
<dbReference type="AlphaFoldDB" id="A0A6S6U5S9"/>
<evidence type="ECO:0000313" key="2">
    <source>
        <dbReference type="EMBL" id="CAA6827024.1"/>
    </source>
</evidence>
<dbReference type="EMBL" id="CACVAZ010000216">
    <property type="protein sequence ID" value="CAA6827024.1"/>
    <property type="molecule type" value="Genomic_DNA"/>
</dbReference>
<organism evidence="2">
    <name type="scientific">uncultured Sulfurovum sp</name>
    <dbReference type="NCBI Taxonomy" id="269237"/>
    <lineage>
        <taxon>Bacteria</taxon>
        <taxon>Pseudomonadati</taxon>
        <taxon>Campylobacterota</taxon>
        <taxon>Epsilonproteobacteria</taxon>
        <taxon>Campylobacterales</taxon>
        <taxon>Sulfurovaceae</taxon>
        <taxon>Sulfurovum</taxon>
        <taxon>environmental samples</taxon>
    </lineage>
</organism>
<dbReference type="InterPro" id="IPR007159">
    <property type="entry name" value="SpoVT-AbrB_dom"/>
</dbReference>
<dbReference type="PANTHER" id="PTHR40516:SF1">
    <property type="entry name" value="ANTITOXIN CHPS-RELATED"/>
    <property type="match status" value="1"/>
</dbReference>
<dbReference type="InterPro" id="IPR037914">
    <property type="entry name" value="SpoVT-AbrB_sf"/>
</dbReference>
<reference evidence="2" key="1">
    <citation type="submission" date="2020-01" db="EMBL/GenBank/DDBJ databases">
        <authorList>
            <person name="Meier V. D."/>
            <person name="Meier V D."/>
        </authorList>
    </citation>
    <scope>NUCLEOTIDE SEQUENCE</scope>
    <source>
        <strain evidence="2">HLG_WM_MAG_02</strain>
    </source>
</reference>
<proteinExistence type="predicted"/>
<dbReference type="Pfam" id="PF04014">
    <property type="entry name" value="MazE_antitoxin"/>
    <property type="match status" value="1"/>
</dbReference>
<dbReference type="InterPro" id="IPR039052">
    <property type="entry name" value="Antitox_PemI-like"/>
</dbReference>
<dbReference type="GO" id="GO:0097351">
    <property type="term" value="F:toxin sequestering activity"/>
    <property type="evidence" value="ECO:0007669"/>
    <property type="project" value="InterPro"/>
</dbReference>
<gene>
    <name evidence="2" type="ORF">HELGO_WM26160</name>
</gene>
<dbReference type="Gene3D" id="2.10.260.10">
    <property type="match status" value="1"/>
</dbReference>
<sequence length="83" mass="9660">MRSEVLISKWGNSQGLRIPKSIIDALQINIGDKVRVFIENNRVVIEPVKKKKVYNIDELIADIPVDYVKREELLTKPMGREIW</sequence>